<name>A0A1I3J8C9_9RHOB</name>
<feature type="binding site" evidence="18">
    <location>
        <position position="140"/>
    </location>
    <ligand>
        <name>UDP-N-acetyl-alpha-D-glucosamine</name>
        <dbReference type="ChEBI" id="CHEBI:57705"/>
    </ligand>
</feature>
<dbReference type="InterPro" id="IPR038009">
    <property type="entry name" value="GlmU_C_LbH"/>
</dbReference>
<feature type="domain" description="MobA-like NTP transferase" evidence="19">
    <location>
        <begin position="6"/>
        <end position="132"/>
    </location>
</feature>
<dbReference type="NCBIfam" id="TIGR01173">
    <property type="entry name" value="glmU"/>
    <property type="match status" value="1"/>
</dbReference>
<dbReference type="EC" id="2.7.7.23" evidence="18"/>
<feature type="binding site" evidence="18">
    <location>
        <position position="226"/>
    </location>
    <ligand>
        <name>Mg(2+)</name>
        <dbReference type="ChEBI" id="CHEBI:18420"/>
    </ligand>
</feature>
<dbReference type="Gene3D" id="2.160.10.10">
    <property type="entry name" value="Hexapeptide repeat proteins"/>
    <property type="match status" value="1"/>
</dbReference>
<feature type="binding site" evidence="18">
    <location>
        <begin position="8"/>
        <end position="11"/>
    </location>
    <ligand>
        <name>UDP-N-acetyl-alpha-D-glucosamine</name>
        <dbReference type="ChEBI" id="CHEBI:57705"/>
    </ligand>
</feature>
<keyword evidence="6 18" id="KW-0548">Nucleotidyltransferase</keyword>
<dbReference type="InterPro" id="IPR005882">
    <property type="entry name" value="Bifunctional_GlmU"/>
</dbReference>
<accession>A0A1I3J8C9</accession>
<feature type="binding site" evidence="18">
    <location>
        <position position="387"/>
    </location>
    <ligand>
        <name>acetyl-CoA</name>
        <dbReference type="ChEBI" id="CHEBI:57288"/>
    </ligand>
</feature>
<dbReference type="GO" id="GO:0009245">
    <property type="term" value="P:lipid A biosynthetic process"/>
    <property type="evidence" value="ECO:0007669"/>
    <property type="project" value="UniProtKB-UniRule"/>
</dbReference>
<evidence type="ECO:0000256" key="3">
    <source>
        <dbReference type="ARBA" id="ARBA00007947"/>
    </source>
</evidence>
<feature type="binding site" evidence="18">
    <location>
        <position position="333"/>
    </location>
    <ligand>
        <name>UDP-N-acetyl-alpha-D-glucosamine</name>
        <dbReference type="ChEBI" id="CHEBI:57705"/>
    </ligand>
</feature>
<feature type="binding site" evidence="18">
    <location>
        <position position="405"/>
    </location>
    <ligand>
        <name>acetyl-CoA</name>
        <dbReference type="ChEBI" id="CHEBI:57288"/>
    </ligand>
</feature>
<comment type="similarity">
    <text evidence="3 18">In the N-terminal section; belongs to the N-acetylglucosamine-1-phosphate uridyltransferase family.</text>
</comment>
<evidence type="ECO:0000256" key="5">
    <source>
        <dbReference type="ARBA" id="ARBA00022679"/>
    </source>
</evidence>
<evidence type="ECO:0000313" key="21">
    <source>
        <dbReference type="Proteomes" id="UP000199630"/>
    </source>
</evidence>
<keyword evidence="21" id="KW-1185">Reference proteome</keyword>
<dbReference type="SUPFAM" id="SSF51161">
    <property type="entry name" value="Trimeric LpxA-like enzymes"/>
    <property type="match status" value="1"/>
</dbReference>
<evidence type="ECO:0000256" key="13">
    <source>
        <dbReference type="ARBA" id="ARBA00023315"/>
    </source>
</evidence>
<dbReference type="InterPro" id="IPR011004">
    <property type="entry name" value="Trimer_LpxA-like_sf"/>
</dbReference>
<dbReference type="PANTHER" id="PTHR43584:SF3">
    <property type="entry name" value="BIFUNCTIONAL PROTEIN GLMU"/>
    <property type="match status" value="1"/>
</dbReference>
<evidence type="ECO:0000256" key="7">
    <source>
        <dbReference type="ARBA" id="ARBA00022723"/>
    </source>
</evidence>
<dbReference type="Proteomes" id="UP000199630">
    <property type="component" value="Unassembled WGS sequence"/>
</dbReference>
<dbReference type="NCBIfam" id="NF010933">
    <property type="entry name" value="PRK14353.1"/>
    <property type="match status" value="1"/>
</dbReference>
<evidence type="ECO:0000256" key="12">
    <source>
        <dbReference type="ARBA" id="ARBA00023268"/>
    </source>
</evidence>
<comment type="pathway">
    <text evidence="18">Nucleotide-sugar biosynthesis; UDP-N-acetyl-alpha-D-glucosamine biosynthesis; UDP-N-acetyl-alpha-D-glucosamine from N-acetyl-alpha-D-glucosamine 1-phosphate: step 1/1.</text>
</comment>
<comment type="similarity">
    <text evidence="2 18">In the C-terminal section; belongs to the transferase hexapeptide repeat family.</text>
</comment>
<evidence type="ECO:0000259" key="19">
    <source>
        <dbReference type="Pfam" id="PF12804"/>
    </source>
</evidence>
<feature type="binding site" evidence="18">
    <location>
        <position position="359"/>
    </location>
    <ligand>
        <name>UDP-N-acetyl-alpha-D-glucosamine</name>
        <dbReference type="ChEBI" id="CHEBI:57705"/>
    </ligand>
</feature>
<dbReference type="GO" id="GO:0071555">
    <property type="term" value="P:cell wall organization"/>
    <property type="evidence" value="ECO:0007669"/>
    <property type="project" value="UniProtKB-KW"/>
</dbReference>
<keyword evidence="13 18" id="KW-0012">Acyltransferase</keyword>
<feature type="binding site" evidence="18">
    <location>
        <position position="315"/>
    </location>
    <ligand>
        <name>UDP-N-acetyl-alpha-D-glucosamine</name>
        <dbReference type="ChEBI" id="CHEBI:57705"/>
    </ligand>
</feature>
<dbReference type="CDD" id="cd02540">
    <property type="entry name" value="GT2_GlmU_N_bac"/>
    <property type="match status" value="1"/>
</dbReference>
<reference evidence="21" key="1">
    <citation type="submission" date="2016-10" db="EMBL/GenBank/DDBJ databases">
        <authorList>
            <person name="Varghese N."/>
            <person name="Submissions S."/>
        </authorList>
    </citation>
    <scope>NUCLEOTIDE SEQUENCE [LARGE SCALE GENOMIC DNA]</scope>
    <source>
        <strain evidence="21">DSM 26471</strain>
    </source>
</reference>
<dbReference type="GO" id="GO:0003977">
    <property type="term" value="F:UDP-N-acetylglucosamine diphosphorylase activity"/>
    <property type="evidence" value="ECO:0007669"/>
    <property type="project" value="UniProtKB-UniRule"/>
</dbReference>
<dbReference type="UniPathway" id="UPA00113">
    <property type="reaction ID" value="UER00532"/>
</dbReference>
<evidence type="ECO:0000256" key="16">
    <source>
        <dbReference type="ARBA" id="ARBA00048493"/>
    </source>
</evidence>
<dbReference type="GO" id="GO:0005737">
    <property type="term" value="C:cytoplasm"/>
    <property type="evidence" value="ECO:0007669"/>
    <property type="project" value="UniProtKB-SubCell"/>
</dbReference>
<feature type="active site" description="Proton acceptor" evidence="18">
    <location>
        <position position="345"/>
    </location>
</feature>
<comment type="catalytic activity">
    <reaction evidence="15 18">
        <text>alpha-D-glucosamine 1-phosphate + acetyl-CoA = N-acetyl-alpha-D-glucosamine 1-phosphate + CoA + H(+)</text>
        <dbReference type="Rhea" id="RHEA:13725"/>
        <dbReference type="ChEBI" id="CHEBI:15378"/>
        <dbReference type="ChEBI" id="CHEBI:57287"/>
        <dbReference type="ChEBI" id="CHEBI:57288"/>
        <dbReference type="ChEBI" id="CHEBI:57776"/>
        <dbReference type="ChEBI" id="CHEBI:58516"/>
        <dbReference type="EC" id="2.3.1.157"/>
    </reaction>
</comment>
<comment type="catalytic activity">
    <reaction evidence="16 18">
        <text>N-acetyl-alpha-D-glucosamine 1-phosphate + UTP + H(+) = UDP-N-acetyl-alpha-D-glucosamine + diphosphate</text>
        <dbReference type="Rhea" id="RHEA:13509"/>
        <dbReference type="ChEBI" id="CHEBI:15378"/>
        <dbReference type="ChEBI" id="CHEBI:33019"/>
        <dbReference type="ChEBI" id="CHEBI:46398"/>
        <dbReference type="ChEBI" id="CHEBI:57705"/>
        <dbReference type="ChEBI" id="CHEBI:57776"/>
        <dbReference type="EC" id="2.7.7.23"/>
    </reaction>
</comment>
<dbReference type="GO" id="GO:0000902">
    <property type="term" value="P:cell morphogenesis"/>
    <property type="evidence" value="ECO:0007669"/>
    <property type="project" value="UniProtKB-UniRule"/>
</dbReference>
<dbReference type="PANTHER" id="PTHR43584">
    <property type="entry name" value="NUCLEOTIDYL TRANSFERASE"/>
    <property type="match status" value="1"/>
</dbReference>
<dbReference type="InterPro" id="IPR050065">
    <property type="entry name" value="GlmU-like"/>
</dbReference>
<feature type="binding site" evidence="18">
    <location>
        <position position="169"/>
    </location>
    <ligand>
        <name>UDP-N-acetyl-alpha-D-glucosamine</name>
        <dbReference type="ChEBI" id="CHEBI:57705"/>
    </ligand>
</feature>
<evidence type="ECO:0000256" key="9">
    <source>
        <dbReference type="ARBA" id="ARBA00022842"/>
    </source>
</evidence>
<protein>
    <recommendedName>
        <fullName evidence="18">Bifunctional protein GlmU</fullName>
    </recommendedName>
    <domain>
        <recommendedName>
            <fullName evidence="18">UDP-N-acetylglucosamine pyrophosphorylase</fullName>
            <ecNumber evidence="18">2.7.7.23</ecNumber>
        </recommendedName>
        <alternativeName>
            <fullName evidence="18">N-acetylglucosamine-1-phosphate uridyltransferase</fullName>
        </alternativeName>
    </domain>
    <domain>
        <recommendedName>
            <fullName evidence="18">Glucosamine-1-phosphate N-acetyltransferase</fullName>
            <ecNumber evidence="18">2.3.1.157</ecNumber>
        </recommendedName>
    </domain>
</protein>
<evidence type="ECO:0000256" key="4">
    <source>
        <dbReference type="ARBA" id="ARBA00022490"/>
    </source>
</evidence>
<evidence type="ECO:0000256" key="18">
    <source>
        <dbReference type="HAMAP-Rule" id="MF_01631"/>
    </source>
</evidence>
<feature type="binding site" evidence="18">
    <location>
        <begin position="103"/>
        <end position="105"/>
    </location>
    <ligand>
        <name>UDP-N-acetyl-alpha-D-glucosamine</name>
        <dbReference type="ChEBI" id="CHEBI:57705"/>
    </ligand>
</feature>
<feature type="region of interest" description="Pyrophosphorylase" evidence="18">
    <location>
        <begin position="1"/>
        <end position="228"/>
    </location>
</feature>
<dbReference type="RefSeq" id="WP_090056033.1">
    <property type="nucleotide sequence ID" value="NZ_FORH01000001.1"/>
</dbReference>
<keyword evidence="14 18" id="KW-0961">Cell wall biogenesis/degradation</keyword>
<dbReference type="SUPFAM" id="SSF53448">
    <property type="entry name" value="Nucleotide-diphospho-sugar transferases"/>
    <property type="match status" value="1"/>
</dbReference>
<dbReference type="EMBL" id="FORH01000001">
    <property type="protein sequence ID" value="SFI56449.1"/>
    <property type="molecule type" value="Genomic_DNA"/>
</dbReference>
<feature type="binding site" evidence="18">
    <location>
        <position position="422"/>
    </location>
    <ligand>
        <name>acetyl-CoA</name>
        <dbReference type="ChEBI" id="CHEBI:57288"/>
    </ligand>
</feature>
<evidence type="ECO:0000256" key="1">
    <source>
        <dbReference type="ARBA" id="ARBA00004496"/>
    </source>
</evidence>
<dbReference type="HAMAP" id="MF_01631">
    <property type="entry name" value="GlmU"/>
    <property type="match status" value="1"/>
</dbReference>
<feature type="binding site" evidence="18">
    <location>
        <position position="226"/>
    </location>
    <ligand>
        <name>UDP-N-acetyl-alpha-D-glucosamine</name>
        <dbReference type="ChEBI" id="CHEBI:57705"/>
    </ligand>
</feature>
<evidence type="ECO:0000313" key="20">
    <source>
        <dbReference type="EMBL" id="SFI56449.1"/>
    </source>
</evidence>
<evidence type="ECO:0000256" key="14">
    <source>
        <dbReference type="ARBA" id="ARBA00023316"/>
    </source>
</evidence>
<feature type="binding site" evidence="18">
    <location>
        <position position="154"/>
    </location>
    <ligand>
        <name>UDP-N-acetyl-alpha-D-glucosamine</name>
        <dbReference type="ChEBI" id="CHEBI:57705"/>
    </ligand>
</feature>
<feature type="binding site" evidence="18">
    <location>
        <position position="348"/>
    </location>
    <ligand>
        <name>UDP-N-acetyl-alpha-D-glucosamine</name>
        <dbReference type="ChEBI" id="CHEBI:57705"/>
    </ligand>
</feature>
<evidence type="ECO:0000256" key="10">
    <source>
        <dbReference type="ARBA" id="ARBA00022960"/>
    </source>
</evidence>
<evidence type="ECO:0000256" key="2">
    <source>
        <dbReference type="ARBA" id="ARBA00007707"/>
    </source>
</evidence>
<comment type="pathway">
    <text evidence="18">Nucleotide-sugar biosynthesis; UDP-N-acetyl-alpha-D-glucosamine biosynthesis; N-acetyl-alpha-D-glucosamine 1-phosphate from alpha-D-glucosamine 6-phosphate (route II): step 2/2.</text>
</comment>
<dbReference type="InterPro" id="IPR025877">
    <property type="entry name" value="MobA-like_NTP_Trfase"/>
</dbReference>
<keyword evidence="4 18" id="KW-0963">Cytoplasm</keyword>
<organism evidence="20 21">
    <name type="scientific">Celeribacter neptunius</name>
    <dbReference type="NCBI Taxonomy" id="588602"/>
    <lineage>
        <taxon>Bacteria</taxon>
        <taxon>Pseudomonadati</taxon>
        <taxon>Pseudomonadota</taxon>
        <taxon>Alphaproteobacteria</taxon>
        <taxon>Rhodobacterales</taxon>
        <taxon>Roseobacteraceae</taxon>
        <taxon>Celeribacter</taxon>
    </lineage>
</organism>
<dbReference type="Pfam" id="PF12804">
    <property type="entry name" value="NTP_transf_3"/>
    <property type="match status" value="1"/>
</dbReference>
<proteinExistence type="inferred from homology"/>
<evidence type="ECO:0000256" key="15">
    <source>
        <dbReference type="ARBA" id="ARBA00048247"/>
    </source>
</evidence>
<evidence type="ECO:0000256" key="17">
    <source>
        <dbReference type="ARBA" id="ARBA00049628"/>
    </source>
</evidence>
<feature type="binding site" evidence="18">
    <location>
        <position position="105"/>
    </location>
    <ligand>
        <name>Mg(2+)</name>
        <dbReference type="ChEBI" id="CHEBI:18420"/>
    </ligand>
</feature>
<comment type="subunit">
    <text evidence="18">Homotrimer.</text>
</comment>
<dbReference type="OrthoDB" id="9775031at2"/>
<keyword evidence="8 18" id="KW-0677">Repeat</keyword>
<keyword evidence="12 18" id="KW-0511">Multifunctional enzyme</keyword>
<keyword evidence="5 18" id="KW-0808">Transferase</keyword>
<feature type="binding site" evidence="18">
    <location>
        <position position="362"/>
    </location>
    <ligand>
        <name>acetyl-CoA</name>
        <dbReference type="ChEBI" id="CHEBI:57288"/>
    </ligand>
</feature>
<comment type="function">
    <text evidence="17 18">Catalyzes the last two sequential reactions in the de novo biosynthetic pathway for UDP-N-acetylglucosamine (UDP-GlcNAc). The C-terminal domain catalyzes the transfer of acetyl group from acetyl coenzyme A to glucosamine-1-phosphate (GlcN-1-P) to produce N-acetylglucosamine-1-phosphate (GlcNAc-1-P), which is converted into UDP-GlcNAc by the transfer of uridine 5-monophosphate (from uridine 5-triphosphate), a reaction catalyzed by the N-terminal domain.</text>
</comment>
<sequence length="450" mass="47501">MATALLLLAAGQGTRMNSELPKVLHQIGNAPMFAHALASGAALEPERTVLVVGHGGDQVAAEAAKIDDGIVIARQDEQLGTAHAVLQAKAALDGFDGDVFILYGDTPFVSEDTILRMAEARKRADVVVLGFEAADPGRYGRLVMEGDKLTRIVEFKDASEAERAITLCNSGLVAADAKTLFELLAQVGNDNAAGEYYLPDIVEIAWATGRSATAVACDEAETLGVNTRAELARAEAIFQEMKRAEALENGVTLTAPETVYFSLDTYVGRDTVVEPNVIFGPGVTVESGTRIRAFSHFEGCHVSMGSTVGPFARLRPGAELANNAHIGNFVEVKNAQIGEGAKVNHLTYIGDAEIGDGTNVGAGTITCNYDGVFKHRTVVGRNAFIGSNTMLVAPVTVGDEAMTASGSVITSDIEPGALAIARAKQVNKPMLAVRMFDKLKSLKAKKQKGQ</sequence>
<evidence type="ECO:0000256" key="8">
    <source>
        <dbReference type="ARBA" id="ARBA00022737"/>
    </source>
</evidence>
<dbReference type="InterPro" id="IPR029044">
    <property type="entry name" value="Nucleotide-diphossugar_trans"/>
</dbReference>
<feature type="region of interest" description="N-acetyltransferase" evidence="18">
    <location>
        <begin position="250"/>
        <end position="450"/>
    </location>
</feature>
<dbReference type="GO" id="GO:0008360">
    <property type="term" value="P:regulation of cell shape"/>
    <property type="evidence" value="ECO:0007669"/>
    <property type="project" value="UniProtKB-KW"/>
</dbReference>
<keyword evidence="9 18" id="KW-0460">Magnesium</keyword>
<dbReference type="Pfam" id="PF00132">
    <property type="entry name" value="Hexapep"/>
    <property type="match status" value="1"/>
</dbReference>
<keyword evidence="7 18" id="KW-0479">Metal-binding</keyword>
<dbReference type="CDD" id="cd03353">
    <property type="entry name" value="LbH_GlmU_C"/>
    <property type="match status" value="1"/>
</dbReference>
<comment type="cofactor">
    <cofactor evidence="18">
        <name>Mg(2+)</name>
        <dbReference type="ChEBI" id="CHEBI:18420"/>
    </cofactor>
    <text evidence="18">Binds 1 Mg(2+) ion per subunit.</text>
</comment>
<keyword evidence="11 18" id="KW-0573">Peptidoglycan synthesis</keyword>
<dbReference type="InterPro" id="IPR001451">
    <property type="entry name" value="Hexapep"/>
</dbReference>
<gene>
    <name evidence="18" type="primary">glmU</name>
    <name evidence="20" type="ORF">SAMN04487991_0272</name>
</gene>
<feature type="binding site" evidence="18">
    <location>
        <position position="22"/>
    </location>
    <ligand>
        <name>UDP-N-acetyl-alpha-D-glucosamine</name>
        <dbReference type="ChEBI" id="CHEBI:57705"/>
    </ligand>
</feature>
<dbReference type="EC" id="2.3.1.157" evidence="18"/>
<feature type="binding site" evidence="18">
    <location>
        <position position="75"/>
    </location>
    <ligand>
        <name>UDP-N-acetyl-alpha-D-glucosamine</name>
        <dbReference type="ChEBI" id="CHEBI:57705"/>
    </ligand>
</feature>
<dbReference type="GO" id="GO:0006048">
    <property type="term" value="P:UDP-N-acetylglucosamine biosynthetic process"/>
    <property type="evidence" value="ECO:0007669"/>
    <property type="project" value="UniProtKB-UniPathway"/>
</dbReference>
<dbReference type="UniPathway" id="UPA00973"/>
<evidence type="ECO:0000256" key="6">
    <source>
        <dbReference type="ARBA" id="ARBA00022695"/>
    </source>
</evidence>
<dbReference type="AlphaFoldDB" id="A0A1I3J8C9"/>
<keyword evidence="10 18" id="KW-0133">Cell shape</keyword>
<dbReference type="GO" id="GO:0016020">
    <property type="term" value="C:membrane"/>
    <property type="evidence" value="ECO:0007669"/>
    <property type="project" value="GOC"/>
</dbReference>
<feature type="binding site" evidence="18">
    <location>
        <begin position="80"/>
        <end position="81"/>
    </location>
    <ligand>
        <name>UDP-N-acetyl-alpha-D-glucosamine</name>
        <dbReference type="ChEBI" id="CHEBI:57705"/>
    </ligand>
</feature>
<dbReference type="STRING" id="588602.SAMN04487991_0272"/>
<comment type="subcellular location">
    <subcellularLocation>
        <location evidence="1 18">Cytoplasm</location>
    </subcellularLocation>
</comment>
<dbReference type="GO" id="GO:0000287">
    <property type="term" value="F:magnesium ion binding"/>
    <property type="evidence" value="ECO:0007669"/>
    <property type="project" value="UniProtKB-UniRule"/>
</dbReference>
<feature type="binding site" evidence="18">
    <location>
        <begin position="368"/>
        <end position="369"/>
    </location>
    <ligand>
        <name>acetyl-CoA</name>
        <dbReference type="ChEBI" id="CHEBI:57288"/>
    </ligand>
</feature>
<comment type="pathway">
    <text evidence="18">Bacterial outer membrane biogenesis; LPS lipid A biosynthesis.</text>
</comment>
<feature type="region of interest" description="Linker" evidence="18">
    <location>
        <begin position="229"/>
        <end position="249"/>
    </location>
</feature>
<dbReference type="GO" id="GO:0009252">
    <property type="term" value="P:peptidoglycan biosynthetic process"/>
    <property type="evidence" value="ECO:0007669"/>
    <property type="project" value="UniProtKB-UniRule"/>
</dbReference>
<evidence type="ECO:0000256" key="11">
    <source>
        <dbReference type="ARBA" id="ARBA00022984"/>
    </source>
</evidence>
<dbReference type="GO" id="GO:0019134">
    <property type="term" value="F:glucosamine-1-phosphate N-acetyltransferase activity"/>
    <property type="evidence" value="ECO:0007669"/>
    <property type="project" value="UniProtKB-UniRule"/>
</dbReference>
<dbReference type="Gene3D" id="3.90.550.10">
    <property type="entry name" value="Spore Coat Polysaccharide Biosynthesis Protein SpsA, Chain A"/>
    <property type="match status" value="1"/>
</dbReference>